<reference evidence="2 3" key="1">
    <citation type="journal article" date="2013" name="Antonie Van Leeuwenhoek">
        <title>Paracoccus zhejiangensis sp. nov., isolated from activated sludge in wastewater-treatment system.</title>
        <authorList>
            <person name="Wu Z.G."/>
            <person name="Zhang D.F."/>
            <person name="Liu Y.L."/>
            <person name="Wang F."/>
            <person name="Jiang X."/>
            <person name="Li C."/>
            <person name="Li S.P."/>
            <person name="Hong Q."/>
            <person name="Li W.J."/>
        </authorList>
    </citation>
    <scope>NUCLEOTIDE SEQUENCE [LARGE SCALE GENOMIC DNA]</scope>
    <source>
        <strain evidence="2 3">J6</strain>
    </source>
</reference>
<evidence type="ECO:0000313" key="3">
    <source>
        <dbReference type="Proteomes" id="UP000234530"/>
    </source>
</evidence>
<proteinExistence type="predicted"/>
<feature type="domain" description="Hedgehog/Intein (Hint)" evidence="1">
    <location>
        <begin position="191"/>
        <end position="337"/>
    </location>
</feature>
<gene>
    <name evidence="2" type="ORF">CX676_07955</name>
</gene>
<dbReference type="Pfam" id="PF13403">
    <property type="entry name" value="Hint_2"/>
    <property type="match status" value="1"/>
</dbReference>
<keyword evidence="3" id="KW-1185">Reference proteome</keyword>
<dbReference type="OrthoDB" id="6305173at2"/>
<protein>
    <recommendedName>
        <fullName evidence="1">Hedgehog/Intein (Hint) domain-containing protein</fullName>
    </recommendedName>
</protein>
<dbReference type="EMBL" id="CP025430">
    <property type="protein sequence ID" value="AUH64096.1"/>
    <property type="molecule type" value="Genomic_DNA"/>
</dbReference>
<sequence length="397" mass="43902">MTMNDNPTPPHDGCTCGPEAPGCEKMIYIGKLPDMDADESNLLADRAVQTVGGQTYGSGSDPLYHDLVQVTMNDENGDGVIRPDNAGESETITHDAAAESRDYKIDTSFLARDTEVTVLNEDGTTSTICTTVRVIQDDAGNTFIMPPPEGASREEIEAMTSKPIVSVTFPTERDCYDLCTKSVFTDRSCFPCFGRGTMIETEFGPLPVEKLCPEMKVWTRDNGLKPLVWTGSRHLGALHLQAYPNLRPIRIRAGALGRDLPLRDLVVSPQHRILVRSKIAQRLFGTFEVLVAAKQLLQLDGIDIAEDLEEVDYFHLLFDQHEIVVSDGAETESLYTGAEALKSVGPAARDEILTLFPELRDRDFQTDPPRAARPLTSGRMARKLAVRHKQNRRELVS</sequence>
<dbReference type="KEGG" id="pzh:CX676_07955"/>
<dbReference type="InterPro" id="IPR028992">
    <property type="entry name" value="Hedgehog/Intein_dom"/>
</dbReference>
<dbReference type="Proteomes" id="UP000234530">
    <property type="component" value="Chromosome"/>
</dbReference>
<evidence type="ECO:0000313" key="2">
    <source>
        <dbReference type="EMBL" id="AUH64096.1"/>
    </source>
</evidence>
<dbReference type="RefSeq" id="WP_101752136.1">
    <property type="nucleotide sequence ID" value="NZ_CP025430.1"/>
</dbReference>
<dbReference type="InterPro" id="IPR036844">
    <property type="entry name" value="Hint_dom_sf"/>
</dbReference>
<dbReference type="SUPFAM" id="SSF51294">
    <property type="entry name" value="Hedgehog/intein (Hint) domain"/>
    <property type="match status" value="1"/>
</dbReference>
<dbReference type="AlphaFoldDB" id="A0A2H5EXR1"/>
<name>A0A2H5EXR1_9RHOB</name>
<organism evidence="2 3">
    <name type="scientific">Paracoccus zhejiangensis</name>
    <dbReference type="NCBI Taxonomy" id="1077935"/>
    <lineage>
        <taxon>Bacteria</taxon>
        <taxon>Pseudomonadati</taxon>
        <taxon>Pseudomonadota</taxon>
        <taxon>Alphaproteobacteria</taxon>
        <taxon>Rhodobacterales</taxon>
        <taxon>Paracoccaceae</taxon>
        <taxon>Paracoccus</taxon>
    </lineage>
</organism>
<accession>A0A2H5EXR1</accession>
<evidence type="ECO:0000259" key="1">
    <source>
        <dbReference type="Pfam" id="PF13403"/>
    </source>
</evidence>